<evidence type="ECO:0000313" key="2">
    <source>
        <dbReference type="Proteomes" id="UP001164539"/>
    </source>
</evidence>
<reference evidence="1 2" key="1">
    <citation type="journal article" date="2023" name="Science">
        <title>Complex scaffold remodeling in plant triterpene biosynthesis.</title>
        <authorList>
            <person name="De La Pena R."/>
            <person name="Hodgson H."/>
            <person name="Liu J.C."/>
            <person name="Stephenson M.J."/>
            <person name="Martin A.C."/>
            <person name="Owen C."/>
            <person name="Harkess A."/>
            <person name="Leebens-Mack J."/>
            <person name="Jimenez L.E."/>
            <person name="Osbourn A."/>
            <person name="Sattely E.S."/>
        </authorList>
    </citation>
    <scope>NUCLEOTIDE SEQUENCE [LARGE SCALE GENOMIC DNA]</scope>
    <source>
        <strain evidence="2">cv. JPN11</strain>
        <tissue evidence="1">Leaf</tissue>
    </source>
</reference>
<protein>
    <submittedName>
        <fullName evidence="1">Terpene cyclase/mutase family member</fullName>
    </submittedName>
</protein>
<evidence type="ECO:0000313" key="1">
    <source>
        <dbReference type="EMBL" id="KAJ4718763.1"/>
    </source>
</evidence>
<name>A0ACC1Y6F1_MELAZ</name>
<dbReference type="Proteomes" id="UP001164539">
    <property type="component" value="Chromosome 5"/>
</dbReference>
<accession>A0ACC1Y6F1</accession>
<proteinExistence type="predicted"/>
<keyword evidence="2" id="KW-1185">Reference proteome</keyword>
<comment type="caution">
    <text evidence="1">The sequence shown here is derived from an EMBL/GenBank/DDBJ whole genome shotgun (WGS) entry which is preliminary data.</text>
</comment>
<gene>
    <name evidence="1" type="ORF">OWV82_010406</name>
</gene>
<organism evidence="1 2">
    <name type="scientific">Melia azedarach</name>
    <name type="common">Chinaberry tree</name>
    <dbReference type="NCBI Taxonomy" id="155640"/>
    <lineage>
        <taxon>Eukaryota</taxon>
        <taxon>Viridiplantae</taxon>
        <taxon>Streptophyta</taxon>
        <taxon>Embryophyta</taxon>
        <taxon>Tracheophyta</taxon>
        <taxon>Spermatophyta</taxon>
        <taxon>Magnoliopsida</taxon>
        <taxon>eudicotyledons</taxon>
        <taxon>Gunneridae</taxon>
        <taxon>Pentapetalae</taxon>
        <taxon>rosids</taxon>
        <taxon>malvids</taxon>
        <taxon>Sapindales</taxon>
        <taxon>Meliaceae</taxon>
        <taxon>Melia</taxon>
    </lineage>
</organism>
<dbReference type="EMBL" id="CM051398">
    <property type="protein sequence ID" value="KAJ4718763.1"/>
    <property type="molecule type" value="Genomic_DNA"/>
</dbReference>
<sequence>MRLIGVKCDITVQRRISILPHTSVQKLLWDTLYNVVEPPFNRWPFKNMREKALELTMNHIHYEDEASRYMTIGCIEKPLCMLACWVEDPNSDYFKKQLARIGEFFWVGEMD</sequence>